<protein>
    <submittedName>
        <fullName evidence="2">Uncharacterized protein</fullName>
    </submittedName>
</protein>
<accession>A0ABS2T0Y3</accession>
<feature type="chain" id="PRO_5046346008" evidence="1">
    <location>
        <begin position="24"/>
        <end position="244"/>
    </location>
</feature>
<evidence type="ECO:0000313" key="2">
    <source>
        <dbReference type="EMBL" id="MBM7840147.1"/>
    </source>
</evidence>
<keyword evidence="3" id="KW-1185">Reference proteome</keyword>
<evidence type="ECO:0000256" key="1">
    <source>
        <dbReference type="SAM" id="SignalP"/>
    </source>
</evidence>
<feature type="signal peptide" evidence="1">
    <location>
        <begin position="1"/>
        <end position="23"/>
    </location>
</feature>
<sequence length="244" mass="28281">MKQVYRWSGASFILLLLSGCFLPDTERAENQVPYPDQLASVQAAVDQFQQDTGVLPINTFDETTNLYQRYVVDFRQLVPSYMQSPPGTSFENGGTHQFVLVNVEEDPEVKVVDVTVMNTINRLNQRINDYRRKHDYAPIKEALDYNLFSLDYKKLGYSEEPLINSPYHDTLLPLLFTNEGDIIIDYKPDLLELESSQGVTYEEGIDLRPQLYEESPYVPLFSVPYTYHPDEGVQYDTRFYDENE</sequence>
<name>A0ABS2T0Y3_9BACI</name>
<dbReference type="PROSITE" id="PS51257">
    <property type="entry name" value="PROKAR_LIPOPROTEIN"/>
    <property type="match status" value="1"/>
</dbReference>
<dbReference type="EMBL" id="JAFBCV010000012">
    <property type="protein sequence ID" value="MBM7840147.1"/>
    <property type="molecule type" value="Genomic_DNA"/>
</dbReference>
<organism evidence="2 3">
    <name type="scientific">Shouchella xiaoxiensis</name>
    <dbReference type="NCBI Taxonomy" id="766895"/>
    <lineage>
        <taxon>Bacteria</taxon>
        <taxon>Bacillati</taxon>
        <taxon>Bacillota</taxon>
        <taxon>Bacilli</taxon>
        <taxon>Bacillales</taxon>
        <taxon>Bacillaceae</taxon>
        <taxon>Shouchella</taxon>
    </lineage>
</organism>
<comment type="caution">
    <text evidence="2">The sequence shown here is derived from an EMBL/GenBank/DDBJ whole genome shotgun (WGS) entry which is preliminary data.</text>
</comment>
<dbReference type="RefSeq" id="WP_204467626.1">
    <property type="nucleotide sequence ID" value="NZ_JAFBCV010000012.1"/>
</dbReference>
<keyword evidence="1" id="KW-0732">Signal</keyword>
<proteinExistence type="predicted"/>
<evidence type="ECO:0000313" key="3">
    <source>
        <dbReference type="Proteomes" id="UP001179280"/>
    </source>
</evidence>
<reference evidence="2" key="1">
    <citation type="submission" date="2021-01" db="EMBL/GenBank/DDBJ databases">
        <title>Genomic Encyclopedia of Type Strains, Phase IV (KMG-IV): sequencing the most valuable type-strain genomes for metagenomic binning, comparative biology and taxonomic classification.</title>
        <authorList>
            <person name="Goeker M."/>
        </authorList>
    </citation>
    <scope>NUCLEOTIDE SEQUENCE</scope>
    <source>
        <strain evidence="2">DSM 21943</strain>
    </source>
</reference>
<gene>
    <name evidence="2" type="ORF">JOC54_003427</name>
</gene>
<dbReference type="Proteomes" id="UP001179280">
    <property type="component" value="Unassembled WGS sequence"/>
</dbReference>